<feature type="transmembrane region" description="Helical" evidence="1">
    <location>
        <begin position="88"/>
        <end position="121"/>
    </location>
</feature>
<comment type="caution">
    <text evidence="2">The sequence shown here is derived from an EMBL/GenBank/DDBJ whole genome shotgun (WGS) entry which is preliminary data.</text>
</comment>
<dbReference type="OrthoDB" id="192595at2"/>
<dbReference type="PANTHER" id="PTHR39165">
    <property type="entry name" value="IG HYPOTHETICAL 17883"/>
    <property type="match status" value="1"/>
</dbReference>
<evidence type="ECO:0000313" key="2">
    <source>
        <dbReference type="EMBL" id="OAM87039.1"/>
    </source>
</evidence>
<dbReference type="Proteomes" id="UP000078486">
    <property type="component" value="Unassembled WGS sequence"/>
</dbReference>
<dbReference type="RefSeq" id="WP_068773095.1">
    <property type="nucleotide sequence ID" value="NZ_CP109796.1"/>
</dbReference>
<evidence type="ECO:0000256" key="1">
    <source>
        <dbReference type="SAM" id="Phobius"/>
    </source>
</evidence>
<feature type="transmembrane region" description="Helical" evidence="1">
    <location>
        <begin position="49"/>
        <end position="68"/>
    </location>
</feature>
<keyword evidence="1" id="KW-0812">Transmembrane</keyword>
<keyword evidence="1" id="KW-0472">Membrane</keyword>
<feature type="transmembrane region" description="Helical" evidence="1">
    <location>
        <begin position="12"/>
        <end position="37"/>
    </location>
</feature>
<sequence>MDLALEVLAWTVLVVCCLGGVIGVILPVVPGAFLILAGAVVHKLMLPGWLSWWTIGVLAVVAVLDRAVDILGTVLGARWAGATRWGLAGAAAGGVVGLFFGLPGLLLGPVIGAFCAEVVFARRGMEASVKSGVGAGIGFGVSTALKVALALFMVALVAFDVMMG</sequence>
<accession>A0A178ID98</accession>
<dbReference type="InterPro" id="IPR007403">
    <property type="entry name" value="DUF456"/>
</dbReference>
<proteinExistence type="predicted"/>
<protein>
    <recommendedName>
        <fullName evidence="4">DUF456 domain-containing protein</fullName>
    </recommendedName>
</protein>
<keyword evidence="3" id="KW-1185">Reference proteome</keyword>
<evidence type="ECO:0000313" key="3">
    <source>
        <dbReference type="Proteomes" id="UP000078486"/>
    </source>
</evidence>
<keyword evidence="1" id="KW-1133">Transmembrane helix</keyword>
<gene>
    <name evidence="2" type="ORF">AW736_25430</name>
</gene>
<feature type="transmembrane region" description="Helical" evidence="1">
    <location>
        <begin position="133"/>
        <end position="159"/>
    </location>
</feature>
<evidence type="ECO:0008006" key="4">
    <source>
        <dbReference type="Google" id="ProtNLM"/>
    </source>
</evidence>
<dbReference type="EMBL" id="LRRQ01000189">
    <property type="protein sequence ID" value="OAM87039.1"/>
    <property type="molecule type" value="Genomic_DNA"/>
</dbReference>
<name>A0A178ID98_9BACT</name>
<dbReference type="Pfam" id="PF04306">
    <property type="entry name" value="DUF456"/>
    <property type="match status" value="1"/>
</dbReference>
<dbReference type="PANTHER" id="PTHR39165:SF1">
    <property type="entry name" value="DUF456 DOMAIN-CONTAINING PROTEIN"/>
    <property type="match status" value="1"/>
</dbReference>
<organism evidence="2 3">
    <name type="scientific">Termitidicoccus mucosus</name>
    <dbReference type="NCBI Taxonomy" id="1184151"/>
    <lineage>
        <taxon>Bacteria</taxon>
        <taxon>Pseudomonadati</taxon>
        <taxon>Verrucomicrobiota</taxon>
        <taxon>Opitutia</taxon>
        <taxon>Opitutales</taxon>
        <taxon>Opitutaceae</taxon>
        <taxon>Termitidicoccus</taxon>
    </lineage>
</organism>
<reference evidence="2 3" key="1">
    <citation type="submission" date="2016-01" db="EMBL/GenBank/DDBJ databases">
        <title>High potential of lignocellulose degradation of a new Verrucomicrobia species.</title>
        <authorList>
            <person name="Wang Y."/>
            <person name="Shi Y."/>
            <person name="Qiu Z."/>
            <person name="Liu S."/>
            <person name="Yang H."/>
        </authorList>
    </citation>
    <scope>NUCLEOTIDE SEQUENCE [LARGE SCALE GENOMIC DNA]</scope>
    <source>
        <strain evidence="2 3">TSB47</strain>
    </source>
</reference>
<dbReference type="AlphaFoldDB" id="A0A178ID98"/>